<dbReference type="SUPFAM" id="SSF51905">
    <property type="entry name" value="FAD/NAD(P)-binding domain"/>
    <property type="match status" value="1"/>
</dbReference>
<evidence type="ECO:0000256" key="3">
    <source>
        <dbReference type="ARBA" id="ARBA00008562"/>
    </source>
</evidence>
<dbReference type="InterPro" id="IPR027477">
    <property type="entry name" value="Succ_DH/fumarate_Rdtase_cat_sf"/>
</dbReference>
<dbReference type="PANTHER" id="PTHR42716:SF2">
    <property type="entry name" value="L-ASPARTATE OXIDASE, CHLOROPLASTIC"/>
    <property type="match status" value="1"/>
</dbReference>
<feature type="domain" description="FAD-dependent oxidoreductase 2 FAD-binding" evidence="13">
    <location>
        <begin position="5"/>
        <end position="369"/>
    </location>
</feature>
<evidence type="ECO:0000256" key="8">
    <source>
        <dbReference type="ARBA" id="ARBA00022827"/>
    </source>
</evidence>
<evidence type="ECO:0000259" key="14">
    <source>
        <dbReference type="Pfam" id="PF02910"/>
    </source>
</evidence>
<dbReference type="Pfam" id="PF00890">
    <property type="entry name" value="FAD_binding_2"/>
    <property type="match status" value="1"/>
</dbReference>
<comment type="function">
    <text evidence="12">Catalyzes the oxidation of L-aspartate to iminoaspartate.</text>
</comment>
<name>A0A0M0L7K0_9BACI</name>
<dbReference type="AlphaFoldDB" id="A0A0M0L7K0"/>
<dbReference type="GO" id="GO:0034628">
    <property type="term" value="P:'de novo' NAD+ biosynthetic process from L-aspartate"/>
    <property type="evidence" value="ECO:0007669"/>
    <property type="project" value="TreeGrafter"/>
</dbReference>
<dbReference type="InterPro" id="IPR036188">
    <property type="entry name" value="FAD/NAD-bd_sf"/>
</dbReference>
<dbReference type="STRING" id="284581.AMD01_08725"/>
<evidence type="ECO:0000256" key="5">
    <source>
        <dbReference type="ARBA" id="ARBA00021901"/>
    </source>
</evidence>
<keyword evidence="16" id="KW-1185">Reference proteome</keyword>
<dbReference type="GO" id="GO:0005737">
    <property type="term" value="C:cytoplasm"/>
    <property type="evidence" value="ECO:0007669"/>
    <property type="project" value="UniProtKB-SubCell"/>
</dbReference>
<dbReference type="InterPro" id="IPR005288">
    <property type="entry name" value="NadB"/>
</dbReference>
<evidence type="ECO:0000313" key="15">
    <source>
        <dbReference type="EMBL" id="KOO46984.1"/>
    </source>
</evidence>
<gene>
    <name evidence="15" type="ORF">AMD01_08725</name>
</gene>
<keyword evidence="6 12" id="KW-0285">Flavoprotein</keyword>
<dbReference type="InterPro" id="IPR003953">
    <property type="entry name" value="FAD-dep_OxRdtase_2_FAD-bd"/>
</dbReference>
<evidence type="ECO:0000256" key="9">
    <source>
        <dbReference type="ARBA" id="ARBA00023002"/>
    </source>
</evidence>
<dbReference type="Gene3D" id="3.50.50.60">
    <property type="entry name" value="FAD/NAD(P)-binding domain"/>
    <property type="match status" value="1"/>
</dbReference>
<dbReference type="EC" id="1.4.3.16" evidence="4 11"/>
<keyword evidence="9 12" id="KW-0560">Oxidoreductase</keyword>
<organism evidence="15 16">
    <name type="scientific">Priestia koreensis</name>
    <dbReference type="NCBI Taxonomy" id="284581"/>
    <lineage>
        <taxon>Bacteria</taxon>
        <taxon>Bacillati</taxon>
        <taxon>Bacillota</taxon>
        <taxon>Bacilli</taxon>
        <taxon>Bacillales</taxon>
        <taxon>Bacillaceae</taxon>
        <taxon>Priestia</taxon>
    </lineage>
</organism>
<feature type="domain" description="Fumarate reductase/succinate dehydrogenase flavoprotein-like C-terminal" evidence="14">
    <location>
        <begin position="411"/>
        <end position="505"/>
    </location>
</feature>
<evidence type="ECO:0000256" key="6">
    <source>
        <dbReference type="ARBA" id="ARBA00022630"/>
    </source>
</evidence>
<comment type="subcellular location">
    <subcellularLocation>
        <location evidence="12">Cytoplasm</location>
    </subcellularLocation>
</comment>
<dbReference type="NCBIfam" id="TIGR00551">
    <property type="entry name" value="nadB"/>
    <property type="match status" value="1"/>
</dbReference>
<evidence type="ECO:0000256" key="11">
    <source>
        <dbReference type="NCBIfam" id="TIGR00551"/>
    </source>
</evidence>
<dbReference type="GO" id="GO:0008734">
    <property type="term" value="F:L-aspartate oxidase activity"/>
    <property type="evidence" value="ECO:0007669"/>
    <property type="project" value="UniProtKB-UniRule"/>
</dbReference>
<evidence type="ECO:0000256" key="10">
    <source>
        <dbReference type="ARBA" id="ARBA00048305"/>
    </source>
</evidence>
<comment type="caution">
    <text evidence="15">The sequence shown here is derived from an EMBL/GenBank/DDBJ whole genome shotgun (WGS) entry which is preliminary data.</text>
</comment>
<dbReference type="Gene3D" id="1.20.58.100">
    <property type="entry name" value="Fumarate reductase/succinate dehydrogenase flavoprotein-like, C-terminal domain"/>
    <property type="match status" value="1"/>
</dbReference>
<evidence type="ECO:0000256" key="7">
    <source>
        <dbReference type="ARBA" id="ARBA00022642"/>
    </source>
</evidence>
<accession>A0A0M0L7K0</accession>
<dbReference type="Gene3D" id="3.90.700.10">
    <property type="entry name" value="Succinate dehydrogenase/fumarate reductase flavoprotein, catalytic domain"/>
    <property type="match status" value="1"/>
</dbReference>
<reference evidence="16" key="1">
    <citation type="submission" date="2015-08" db="EMBL/GenBank/DDBJ databases">
        <title>Fjat-14210 dsm16467.</title>
        <authorList>
            <person name="Liu B."/>
            <person name="Wang J."/>
            <person name="Zhu Y."/>
            <person name="Liu G."/>
            <person name="Chen Q."/>
            <person name="Chen Z."/>
            <person name="Lan J."/>
            <person name="Che J."/>
            <person name="Ge C."/>
            <person name="Shi H."/>
            <person name="Pan Z."/>
            <person name="Liu X."/>
        </authorList>
    </citation>
    <scope>NUCLEOTIDE SEQUENCE [LARGE SCALE GENOMIC DNA]</scope>
    <source>
        <strain evidence="16">DSM 16467</strain>
    </source>
</reference>
<dbReference type="NCBIfam" id="NF005978">
    <property type="entry name" value="PRK08071.1"/>
    <property type="match status" value="1"/>
</dbReference>
<keyword evidence="8 12" id="KW-0274">FAD</keyword>
<dbReference type="Proteomes" id="UP000037558">
    <property type="component" value="Unassembled WGS sequence"/>
</dbReference>
<comment type="pathway">
    <text evidence="2 12">Cofactor biosynthesis; NAD(+) biosynthesis; iminoaspartate from L-aspartate (oxidase route): step 1/1.</text>
</comment>
<dbReference type="InterPro" id="IPR037099">
    <property type="entry name" value="Fum_R/Succ_DH_flav-like_C_sf"/>
</dbReference>
<evidence type="ECO:0000256" key="2">
    <source>
        <dbReference type="ARBA" id="ARBA00004950"/>
    </source>
</evidence>
<dbReference type="RefSeq" id="WP_053400999.1">
    <property type="nucleotide sequence ID" value="NZ_LILC01000011.1"/>
</dbReference>
<dbReference type="PATRIC" id="fig|284581.3.peg.3799"/>
<dbReference type="PRINTS" id="PR00368">
    <property type="entry name" value="FADPNR"/>
</dbReference>
<evidence type="ECO:0000256" key="1">
    <source>
        <dbReference type="ARBA" id="ARBA00001974"/>
    </source>
</evidence>
<dbReference type="SUPFAM" id="SSF46977">
    <property type="entry name" value="Succinate dehydrogenase/fumarate reductase flavoprotein C-terminal domain"/>
    <property type="match status" value="1"/>
</dbReference>
<comment type="catalytic activity">
    <reaction evidence="10">
        <text>L-aspartate + O2 = iminosuccinate + H2O2</text>
        <dbReference type="Rhea" id="RHEA:25876"/>
        <dbReference type="ChEBI" id="CHEBI:15379"/>
        <dbReference type="ChEBI" id="CHEBI:16240"/>
        <dbReference type="ChEBI" id="CHEBI:29991"/>
        <dbReference type="ChEBI" id="CHEBI:77875"/>
        <dbReference type="EC" id="1.4.3.16"/>
    </reaction>
    <physiologicalReaction direction="left-to-right" evidence="10">
        <dbReference type="Rhea" id="RHEA:25877"/>
    </physiologicalReaction>
</comment>
<dbReference type="PANTHER" id="PTHR42716">
    <property type="entry name" value="L-ASPARTATE OXIDASE"/>
    <property type="match status" value="1"/>
</dbReference>
<comment type="similarity">
    <text evidence="3 12">Belongs to the FAD-dependent oxidoreductase 2 family. NadB subfamily.</text>
</comment>
<evidence type="ECO:0000313" key="16">
    <source>
        <dbReference type="Proteomes" id="UP000037558"/>
    </source>
</evidence>
<dbReference type="InterPro" id="IPR015939">
    <property type="entry name" value="Fum_Rdtase/Succ_DH_flav-like_C"/>
</dbReference>
<dbReference type="UniPathway" id="UPA00253">
    <property type="reaction ID" value="UER00326"/>
</dbReference>
<evidence type="ECO:0000256" key="4">
    <source>
        <dbReference type="ARBA" id="ARBA00012173"/>
    </source>
</evidence>
<evidence type="ECO:0000259" key="13">
    <source>
        <dbReference type="Pfam" id="PF00890"/>
    </source>
</evidence>
<dbReference type="SUPFAM" id="SSF56425">
    <property type="entry name" value="Succinate dehydrogenase/fumarate reductase flavoprotein, catalytic domain"/>
    <property type="match status" value="1"/>
</dbReference>
<dbReference type="Pfam" id="PF02910">
    <property type="entry name" value="Succ_DH_flav_C"/>
    <property type="match status" value="1"/>
</dbReference>
<dbReference type="GO" id="GO:0033765">
    <property type="term" value="F:steroid dehydrogenase activity, acting on the CH-CH group of donors"/>
    <property type="evidence" value="ECO:0007669"/>
    <property type="project" value="UniProtKB-ARBA"/>
</dbReference>
<proteinExistence type="inferred from homology"/>
<evidence type="ECO:0000256" key="12">
    <source>
        <dbReference type="RuleBase" id="RU362049"/>
    </source>
</evidence>
<keyword evidence="7 12" id="KW-0662">Pyridine nucleotide biosynthesis</keyword>
<sequence>MIAADVIIIGSGLAAFAVAEKLCLHKRVLMLSKQHHLHSNSIRAQGGVAAALFEHDYGEQHYNDTLLAGRFHNHEEHTKLLVKEGPLYIQQLINRGIQFDCGPNGQLELGREGGHRKRRIVHAGGDQTGETLMSFFSRRVLPHIRLHEYEMIQDVIVEEGVCRGVVSRRNDGQLCYYYAPAVVLATGGCGALFTATTNDASVTGDGLAVAYRAGAELIDLEFMQFHPTLLRVGSRAVGLVSEAVRGEGAVLVTDEGVPFMNEVHPLGSLAPRDIVAREIDKRIKKGEPIYLSVKHVKDFSNKFPGLTNLCRRHHISIDERIPVVPGAHFLMGGVKVNKYGETSIKGLYAVGEVACTGVHGANRLASNSLLECLVFGNLAAQHIRQNHYLFQEVDHQTTIAQSVSVDLPDKETIQQWATKTLGIVRRKEELERVIERIQPFNENIQQNQLSSHTNEDVMKINMLTVVLLMAEAALKREESRGAHYRTDFPVEHDKKWKNKRISHQRKQVSGAGSL</sequence>
<dbReference type="EMBL" id="LILC01000011">
    <property type="protein sequence ID" value="KOO46984.1"/>
    <property type="molecule type" value="Genomic_DNA"/>
</dbReference>
<comment type="cofactor">
    <cofactor evidence="1 12">
        <name>FAD</name>
        <dbReference type="ChEBI" id="CHEBI:57692"/>
    </cofactor>
</comment>
<protein>
    <recommendedName>
        <fullName evidence="5 11">L-aspartate oxidase</fullName>
        <ecNumber evidence="4 11">1.4.3.16</ecNumber>
    </recommendedName>
</protein>